<sequence length="456" mass="50394">MSNPTDGQEVRGSTSPSVLEAIKVIDLVEIIPKYDGEGGKLDGFIAAVEQILGLIRGEERSNIGVIALRAIRSKIVGAADKVLDLDESELNWDQIKRILISHFKDKRSGQDLIMELTHIKEKKLDVEALYSRVMTLRNALVSLTKTGENSILLRSEKIKWYEEMVLNAFISALKGPIGVTIRNMGVPNIAKAYEIACREEKLVALEGGGSEPKTQGSVESRDKAIKETEKQDQKKEEPPILEAHRETGIWSQYHWGGNNPPPFSMPFAMPSMNGWPGFGIPYPMMGNPCRAGNFNQGESIGYQGPNRSYQNKNPRWNQSQANRGRQWNGYNSNNYNNNNYSNGNNNNGYNSNNYGNSNYNNGYNSNGYGTNSGRGQLAIESQSNTEGSGQSRMSRDSNNSGQSRQSYNSNNSKRSFNSSGTADRSGSRASNSGQLHNIQEDDTNFPQSASSNPQDI</sequence>
<dbReference type="PhylomeDB" id="B4NV47"/>
<feature type="compositionally biased region" description="Polar residues" evidence="1">
    <location>
        <begin position="444"/>
        <end position="456"/>
    </location>
</feature>
<evidence type="ECO:0000313" key="3">
    <source>
        <dbReference type="Proteomes" id="UP000000304"/>
    </source>
</evidence>
<evidence type="ECO:0000313" key="2">
    <source>
        <dbReference type="EMBL" id="EDX15922.1"/>
    </source>
</evidence>
<feature type="compositionally biased region" description="Basic and acidic residues" evidence="1">
    <location>
        <begin position="219"/>
        <end position="243"/>
    </location>
</feature>
<feature type="compositionally biased region" description="Low complexity" evidence="1">
    <location>
        <begin position="406"/>
        <end position="419"/>
    </location>
</feature>
<keyword evidence="3" id="KW-1185">Reference proteome</keyword>
<dbReference type="EMBL" id="CH985980">
    <property type="protein sequence ID" value="EDX15922.1"/>
    <property type="molecule type" value="Genomic_DNA"/>
</dbReference>
<organism evidence="2 3">
    <name type="scientific">Drosophila simulans</name>
    <name type="common">Fruit fly</name>
    <dbReference type="NCBI Taxonomy" id="7240"/>
    <lineage>
        <taxon>Eukaryota</taxon>
        <taxon>Metazoa</taxon>
        <taxon>Ecdysozoa</taxon>
        <taxon>Arthropoda</taxon>
        <taxon>Hexapoda</taxon>
        <taxon>Insecta</taxon>
        <taxon>Pterygota</taxon>
        <taxon>Neoptera</taxon>
        <taxon>Endopterygota</taxon>
        <taxon>Diptera</taxon>
        <taxon>Brachycera</taxon>
        <taxon>Muscomorpha</taxon>
        <taxon>Ephydroidea</taxon>
        <taxon>Drosophilidae</taxon>
        <taxon>Drosophila</taxon>
        <taxon>Sophophora</taxon>
    </lineage>
</organism>
<feature type="compositionally biased region" description="Polar residues" evidence="1">
    <location>
        <begin position="305"/>
        <end position="325"/>
    </location>
</feature>
<feature type="compositionally biased region" description="Polar residues" evidence="1">
    <location>
        <begin position="420"/>
        <end position="437"/>
    </location>
</feature>
<feature type="compositionally biased region" description="Low complexity" evidence="1">
    <location>
        <begin position="328"/>
        <end position="373"/>
    </location>
</feature>
<reference evidence="2 3" key="1">
    <citation type="journal article" date="2007" name="Nature">
        <title>Evolution of genes and genomes on the Drosophila phylogeny.</title>
        <authorList>
            <consortium name="Drosophila 12 Genomes Consortium"/>
            <person name="Clark A.G."/>
            <person name="Eisen M.B."/>
            <person name="Smith D.R."/>
            <person name="Bergman C.M."/>
            <person name="Oliver B."/>
            <person name="Markow T.A."/>
            <person name="Kaufman T.C."/>
            <person name="Kellis M."/>
            <person name="Gelbart W."/>
            <person name="Iyer V.N."/>
            <person name="Pollard D.A."/>
            <person name="Sackton T.B."/>
            <person name="Larracuente A.M."/>
            <person name="Singh N.D."/>
            <person name="Abad J.P."/>
            <person name="Abt D.N."/>
            <person name="Adryan B."/>
            <person name="Aguade M."/>
            <person name="Akashi H."/>
            <person name="Anderson W.W."/>
            <person name="Aquadro C.F."/>
            <person name="Ardell D.H."/>
            <person name="Arguello R."/>
            <person name="Artieri C.G."/>
            <person name="Barbash D.A."/>
            <person name="Barker D."/>
            <person name="Barsanti P."/>
            <person name="Batterham P."/>
            <person name="Batzoglou S."/>
            <person name="Begun D."/>
            <person name="Bhutkar A."/>
            <person name="Blanco E."/>
            <person name="Bosak S.A."/>
            <person name="Bradley R.K."/>
            <person name="Brand A.D."/>
            <person name="Brent M.R."/>
            <person name="Brooks A.N."/>
            <person name="Brown R.H."/>
            <person name="Butlin R.K."/>
            <person name="Caggese C."/>
            <person name="Calvi B.R."/>
            <person name="Bernardo de Carvalho A."/>
            <person name="Caspi A."/>
            <person name="Castrezana S."/>
            <person name="Celniker S.E."/>
            <person name="Chang J.L."/>
            <person name="Chapple C."/>
            <person name="Chatterji S."/>
            <person name="Chinwalla A."/>
            <person name="Civetta A."/>
            <person name="Clifton S.W."/>
            <person name="Comeron J.M."/>
            <person name="Costello J.C."/>
            <person name="Coyne J.A."/>
            <person name="Daub J."/>
            <person name="David R.G."/>
            <person name="Delcher A.L."/>
            <person name="Delehaunty K."/>
            <person name="Do C.B."/>
            <person name="Ebling H."/>
            <person name="Edwards K."/>
            <person name="Eickbush T."/>
            <person name="Evans J.D."/>
            <person name="Filipski A."/>
            <person name="Findeiss S."/>
            <person name="Freyhult E."/>
            <person name="Fulton L."/>
            <person name="Fulton R."/>
            <person name="Garcia A.C."/>
            <person name="Gardiner A."/>
            <person name="Garfield D.A."/>
            <person name="Garvin B.E."/>
            <person name="Gibson G."/>
            <person name="Gilbert D."/>
            <person name="Gnerre S."/>
            <person name="Godfrey J."/>
            <person name="Good R."/>
            <person name="Gotea V."/>
            <person name="Gravely B."/>
            <person name="Greenberg A.J."/>
            <person name="Griffiths-Jones S."/>
            <person name="Gross S."/>
            <person name="Guigo R."/>
            <person name="Gustafson E.A."/>
            <person name="Haerty W."/>
            <person name="Hahn M.W."/>
            <person name="Halligan D.L."/>
            <person name="Halpern A.L."/>
            <person name="Halter G.M."/>
            <person name="Han M.V."/>
            <person name="Heger A."/>
            <person name="Hillier L."/>
            <person name="Hinrichs A.S."/>
            <person name="Holmes I."/>
            <person name="Hoskins R.A."/>
            <person name="Hubisz M.J."/>
            <person name="Hultmark D."/>
            <person name="Huntley M.A."/>
            <person name="Jaffe D.B."/>
            <person name="Jagadeeshan S."/>
            <person name="Jeck W.R."/>
            <person name="Johnson J."/>
            <person name="Jones C.D."/>
            <person name="Jordan W.C."/>
            <person name="Karpen G.H."/>
            <person name="Kataoka E."/>
            <person name="Keightley P.D."/>
            <person name="Kheradpour P."/>
            <person name="Kirkness E.F."/>
            <person name="Koerich L.B."/>
            <person name="Kristiansen K."/>
            <person name="Kudrna D."/>
            <person name="Kulathinal R.J."/>
            <person name="Kumar S."/>
            <person name="Kwok R."/>
            <person name="Lander E."/>
            <person name="Langley C.H."/>
            <person name="Lapoint R."/>
            <person name="Lazzaro B.P."/>
            <person name="Lee S.J."/>
            <person name="Levesque L."/>
            <person name="Li R."/>
            <person name="Lin C.F."/>
            <person name="Lin M.F."/>
            <person name="Lindblad-Toh K."/>
            <person name="Llopart A."/>
            <person name="Long M."/>
            <person name="Low L."/>
            <person name="Lozovsky E."/>
            <person name="Lu J."/>
            <person name="Luo M."/>
            <person name="Machado C.A."/>
            <person name="Makalowski W."/>
            <person name="Marzo M."/>
            <person name="Matsuda M."/>
            <person name="Matzkin L."/>
            <person name="McAllister B."/>
            <person name="McBride C.S."/>
            <person name="McKernan B."/>
            <person name="McKernan K."/>
            <person name="Mendez-Lago M."/>
            <person name="Minx P."/>
            <person name="Mollenhauer M.U."/>
            <person name="Montooth K."/>
            <person name="Mount S.M."/>
            <person name="Mu X."/>
            <person name="Myers E."/>
            <person name="Negre B."/>
            <person name="Newfeld S."/>
            <person name="Nielsen R."/>
            <person name="Noor M.A."/>
            <person name="O'Grady P."/>
            <person name="Pachter L."/>
            <person name="Papaceit M."/>
            <person name="Parisi M.J."/>
            <person name="Parisi M."/>
            <person name="Parts L."/>
            <person name="Pedersen J.S."/>
            <person name="Pesole G."/>
            <person name="Phillippy A.M."/>
            <person name="Ponting C.P."/>
            <person name="Pop M."/>
            <person name="Porcelli D."/>
            <person name="Powell J.R."/>
            <person name="Prohaska S."/>
            <person name="Pruitt K."/>
            <person name="Puig M."/>
            <person name="Quesneville H."/>
            <person name="Ram K.R."/>
            <person name="Rand D."/>
            <person name="Rasmussen M.D."/>
            <person name="Reed L.K."/>
            <person name="Reenan R."/>
            <person name="Reily A."/>
            <person name="Remington K.A."/>
            <person name="Rieger T.T."/>
            <person name="Ritchie M.G."/>
            <person name="Robin C."/>
            <person name="Rogers Y.H."/>
            <person name="Rohde C."/>
            <person name="Rozas J."/>
            <person name="Rubenfield M.J."/>
            <person name="Ruiz A."/>
            <person name="Russo S."/>
            <person name="Salzberg S.L."/>
            <person name="Sanchez-Gracia A."/>
            <person name="Saranga D.J."/>
            <person name="Sato H."/>
            <person name="Schaeffer S.W."/>
            <person name="Schatz M.C."/>
            <person name="Schlenke T."/>
            <person name="Schwartz R."/>
            <person name="Segarra C."/>
            <person name="Singh R.S."/>
            <person name="Sirot L."/>
            <person name="Sirota M."/>
            <person name="Sisneros N.B."/>
            <person name="Smith C.D."/>
            <person name="Smith T.F."/>
            <person name="Spieth J."/>
            <person name="Stage D.E."/>
            <person name="Stark A."/>
            <person name="Stephan W."/>
            <person name="Strausberg R.L."/>
            <person name="Strempel S."/>
            <person name="Sturgill D."/>
            <person name="Sutton G."/>
            <person name="Sutton G.G."/>
            <person name="Tao W."/>
            <person name="Teichmann S."/>
            <person name="Tobari Y.N."/>
            <person name="Tomimura Y."/>
            <person name="Tsolas J.M."/>
            <person name="Valente V.L."/>
            <person name="Venter E."/>
            <person name="Venter J.C."/>
            <person name="Vicario S."/>
            <person name="Vieira F.G."/>
            <person name="Vilella A.J."/>
            <person name="Villasante A."/>
            <person name="Walenz B."/>
            <person name="Wang J."/>
            <person name="Wasserman M."/>
            <person name="Watts T."/>
            <person name="Wilson D."/>
            <person name="Wilson R.K."/>
            <person name="Wing R.A."/>
            <person name="Wolfner M.F."/>
            <person name="Wong A."/>
            <person name="Wong G.K."/>
            <person name="Wu C.I."/>
            <person name="Wu G."/>
            <person name="Yamamoto D."/>
            <person name="Yang H.P."/>
            <person name="Yang S.P."/>
            <person name="Yorke J.A."/>
            <person name="Yoshida K."/>
            <person name="Zdobnov E."/>
            <person name="Zhang P."/>
            <person name="Zhang Y."/>
            <person name="Zimin A.V."/>
            <person name="Baldwin J."/>
            <person name="Abdouelleil A."/>
            <person name="Abdulkadir J."/>
            <person name="Abebe A."/>
            <person name="Abera B."/>
            <person name="Abreu J."/>
            <person name="Acer S.C."/>
            <person name="Aftuck L."/>
            <person name="Alexander A."/>
            <person name="An P."/>
            <person name="Anderson E."/>
            <person name="Anderson S."/>
            <person name="Arachi H."/>
            <person name="Azer M."/>
            <person name="Bachantsang P."/>
            <person name="Barry A."/>
            <person name="Bayul T."/>
            <person name="Berlin A."/>
            <person name="Bessette D."/>
            <person name="Bloom T."/>
            <person name="Blye J."/>
            <person name="Boguslavskiy L."/>
            <person name="Bonnet C."/>
            <person name="Boukhgalter B."/>
            <person name="Bourzgui I."/>
            <person name="Brown A."/>
            <person name="Cahill P."/>
            <person name="Channer S."/>
            <person name="Cheshatsang Y."/>
            <person name="Chuda L."/>
            <person name="Citroen M."/>
            <person name="Collymore A."/>
            <person name="Cooke P."/>
            <person name="Costello M."/>
            <person name="D'Aco K."/>
            <person name="Daza R."/>
            <person name="De Haan G."/>
            <person name="DeGray S."/>
            <person name="DeMaso C."/>
            <person name="Dhargay N."/>
            <person name="Dooley K."/>
            <person name="Dooley E."/>
            <person name="Doricent M."/>
            <person name="Dorje P."/>
            <person name="Dorjee K."/>
            <person name="Dupes A."/>
            <person name="Elong R."/>
            <person name="Falk J."/>
            <person name="Farina A."/>
            <person name="Faro S."/>
            <person name="Ferguson D."/>
            <person name="Fisher S."/>
            <person name="Foley C.D."/>
            <person name="Franke A."/>
            <person name="Friedrich D."/>
            <person name="Gadbois L."/>
            <person name="Gearin G."/>
            <person name="Gearin C.R."/>
            <person name="Giannoukos G."/>
            <person name="Goode T."/>
            <person name="Graham J."/>
            <person name="Grandbois E."/>
            <person name="Grewal S."/>
            <person name="Gyaltsen K."/>
            <person name="Hafez N."/>
            <person name="Hagos B."/>
            <person name="Hall J."/>
            <person name="Henson C."/>
            <person name="Hollinger A."/>
            <person name="Honan T."/>
            <person name="Huard M.D."/>
            <person name="Hughes L."/>
            <person name="Hurhula B."/>
            <person name="Husby M.E."/>
            <person name="Kamat A."/>
            <person name="Kanga B."/>
            <person name="Kashin S."/>
            <person name="Khazanovich D."/>
            <person name="Kisner P."/>
            <person name="Lance K."/>
            <person name="Lara M."/>
            <person name="Lee W."/>
            <person name="Lennon N."/>
            <person name="Letendre F."/>
            <person name="LeVine R."/>
            <person name="Lipovsky A."/>
            <person name="Liu X."/>
            <person name="Liu J."/>
            <person name="Liu S."/>
            <person name="Lokyitsang T."/>
            <person name="Lokyitsang Y."/>
            <person name="Lubonja R."/>
            <person name="Lui A."/>
            <person name="MacDonald P."/>
            <person name="Magnisalis V."/>
            <person name="Maru K."/>
            <person name="Matthews C."/>
            <person name="McCusker W."/>
            <person name="McDonough S."/>
            <person name="Mehta T."/>
            <person name="Meldrim J."/>
            <person name="Meneus L."/>
            <person name="Mihai O."/>
            <person name="Mihalev A."/>
            <person name="Mihova T."/>
            <person name="Mittelman R."/>
            <person name="Mlenga V."/>
            <person name="Montmayeur A."/>
            <person name="Mulrain L."/>
            <person name="Navidi A."/>
            <person name="Naylor J."/>
            <person name="Negash T."/>
            <person name="Nguyen T."/>
            <person name="Nguyen N."/>
            <person name="Nicol R."/>
            <person name="Norbu C."/>
            <person name="Norbu N."/>
            <person name="Novod N."/>
            <person name="O'Neill B."/>
            <person name="Osman S."/>
            <person name="Markiewicz E."/>
            <person name="Oyono O.L."/>
            <person name="Patti C."/>
            <person name="Phunkhang P."/>
            <person name="Pierre F."/>
            <person name="Priest M."/>
            <person name="Raghuraman S."/>
            <person name="Rege F."/>
            <person name="Reyes R."/>
            <person name="Rise C."/>
            <person name="Rogov P."/>
            <person name="Ross K."/>
            <person name="Ryan E."/>
            <person name="Settipalli S."/>
            <person name="Shea T."/>
            <person name="Sherpa N."/>
            <person name="Shi L."/>
            <person name="Shih D."/>
            <person name="Sparrow T."/>
            <person name="Spaulding J."/>
            <person name="Stalker J."/>
            <person name="Stange-Thomann N."/>
            <person name="Stavropoulos S."/>
            <person name="Stone C."/>
            <person name="Strader C."/>
            <person name="Tesfaye S."/>
            <person name="Thomson T."/>
            <person name="Thoulutsang Y."/>
            <person name="Thoulutsang D."/>
            <person name="Topham K."/>
            <person name="Topping I."/>
            <person name="Tsamla T."/>
            <person name="Vassiliev H."/>
            <person name="Vo A."/>
            <person name="Wangchuk T."/>
            <person name="Wangdi T."/>
            <person name="Weiand M."/>
            <person name="Wilkinson J."/>
            <person name="Wilson A."/>
            <person name="Yadav S."/>
            <person name="Young G."/>
            <person name="Yu Q."/>
            <person name="Zembek L."/>
            <person name="Zhong D."/>
            <person name="Zimmer A."/>
            <person name="Zwirko Z."/>
            <person name="Jaffe D.B."/>
            <person name="Alvarez P."/>
            <person name="Brockman W."/>
            <person name="Butler J."/>
            <person name="Chin C."/>
            <person name="Gnerre S."/>
            <person name="Grabherr M."/>
            <person name="Kleber M."/>
            <person name="Mauceli E."/>
            <person name="MacCallum I."/>
        </authorList>
    </citation>
    <scope>NUCLEOTIDE SEQUENCE [LARGE SCALE GENOMIC DNA]</scope>
    <source>
        <strain evidence="3">white501</strain>
    </source>
</reference>
<dbReference type="OrthoDB" id="7968525at2759"/>
<proteinExistence type="predicted"/>
<dbReference type="AlphaFoldDB" id="B4NV47"/>
<name>B4NV47_DROSI</name>
<feature type="region of interest" description="Disordered" evidence="1">
    <location>
        <begin position="296"/>
        <end position="456"/>
    </location>
</feature>
<dbReference type="HOGENOM" id="CLU_691292_0_0_1"/>
<accession>B4NV47</accession>
<dbReference type="Proteomes" id="UP000000304">
    <property type="component" value="Unassembled WGS sequence"/>
</dbReference>
<feature type="region of interest" description="Disordered" evidence="1">
    <location>
        <begin position="207"/>
        <end position="243"/>
    </location>
</feature>
<feature type="compositionally biased region" description="Polar residues" evidence="1">
    <location>
        <begin position="379"/>
        <end position="405"/>
    </location>
</feature>
<dbReference type="OMA" id="YERITHI"/>
<evidence type="ECO:0000256" key="1">
    <source>
        <dbReference type="SAM" id="MobiDB-lite"/>
    </source>
</evidence>
<gene>
    <name evidence="2" type="primary">Dsim\GD22049</name>
    <name evidence="2" type="ORF">Dsim_GD22049</name>
</gene>
<protein>
    <submittedName>
        <fullName evidence="2">GD22049</fullName>
    </submittedName>
</protein>